<dbReference type="SMART" id="SM00906">
    <property type="entry name" value="Fungal_trans"/>
    <property type="match status" value="1"/>
</dbReference>
<feature type="coiled-coil region" evidence="7">
    <location>
        <begin position="66"/>
        <end position="93"/>
    </location>
</feature>
<dbReference type="PROSITE" id="PS50048">
    <property type="entry name" value="ZN2_CY6_FUNGAL_2"/>
    <property type="match status" value="1"/>
</dbReference>
<dbReference type="Pfam" id="PF00172">
    <property type="entry name" value="Zn_clus"/>
    <property type="match status" value="1"/>
</dbReference>
<dbReference type="PROSITE" id="PS00463">
    <property type="entry name" value="ZN2_CY6_FUNGAL_1"/>
    <property type="match status" value="1"/>
</dbReference>
<feature type="domain" description="Zn(2)-C6 fungal-type" evidence="8">
    <location>
        <begin position="33"/>
        <end position="64"/>
    </location>
</feature>
<organism evidence="9 10">
    <name type="scientific">Penicilliopsis zonata CBS 506.65</name>
    <dbReference type="NCBI Taxonomy" id="1073090"/>
    <lineage>
        <taxon>Eukaryota</taxon>
        <taxon>Fungi</taxon>
        <taxon>Dikarya</taxon>
        <taxon>Ascomycota</taxon>
        <taxon>Pezizomycotina</taxon>
        <taxon>Eurotiomycetes</taxon>
        <taxon>Eurotiomycetidae</taxon>
        <taxon>Eurotiales</taxon>
        <taxon>Aspergillaceae</taxon>
        <taxon>Penicilliopsis</taxon>
    </lineage>
</organism>
<keyword evidence="5" id="KW-0804">Transcription</keyword>
<dbReference type="Gene3D" id="4.10.240.10">
    <property type="entry name" value="Zn(2)-C6 fungal-type DNA-binding domain"/>
    <property type="match status" value="1"/>
</dbReference>
<protein>
    <recommendedName>
        <fullName evidence="8">Zn(2)-C6 fungal-type domain-containing protein</fullName>
    </recommendedName>
</protein>
<dbReference type="Pfam" id="PF04082">
    <property type="entry name" value="Fungal_trans"/>
    <property type="match status" value="1"/>
</dbReference>
<evidence type="ECO:0000256" key="4">
    <source>
        <dbReference type="ARBA" id="ARBA00023125"/>
    </source>
</evidence>
<gene>
    <name evidence="9" type="ORF">ASPZODRAFT_154456</name>
</gene>
<evidence type="ECO:0000256" key="2">
    <source>
        <dbReference type="ARBA" id="ARBA00022723"/>
    </source>
</evidence>
<evidence type="ECO:0000256" key="5">
    <source>
        <dbReference type="ARBA" id="ARBA00023163"/>
    </source>
</evidence>
<dbReference type="InterPro" id="IPR001138">
    <property type="entry name" value="Zn2Cys6_DnaBD"/>
</dbReference>
<evidence type="ECO:0000259" key="8">
    <source>
        <dbReference type="PROSITE" id="PS50048"/>
    </source>
</evidence>
<dbReference type="GeneID" id="34612555"/>
<keyword evidence="7" id="KW-0175">Coiled coil</keyword>
<evidence type="ECO:0000256" key="1">
    <source>
        <dbReference type="ARBA" id="ARBA00004123"/>
    </source>
</evidence>
<dbReference type="CDD" id="cd12148">
    <property type="entry name" value="fungal_TF_MHR"/>
    <property type="match status" value="1"/>
</dbReference>
<comment type="subcellular location">
    <subcellularLocation>
        <location evidence="1">Nucleus</location>
    </subcellularLocation>
</comment>
<evidence type="ECO:0000313" key="9">
    <source>
        <dbReference type="EMBL" id="OJJ43602.1"/>
    </source>
</evidence>
<dbReference type="GO" id="GO:0008270">
    <property type="term" value="F:zinc ion binding"/>
    <property type="evidence" value="ECO:0007669"/>
    <property type="project" value="InterPro"/>
</dbReference>
<dbReference type="SUPFAM" id="SSF57701">
    <property type="entry name" value="Zn2/Cys6 DNA-binding domain"/>
    <property type="match status" value="1"/>
</dbReference>
<dbReference type="Proteomes" id="UP000184188">
    <property type="component" value="Unassembled WGS sequence"/>
</dbReference>
<keyword evidence="10" id="KW-1185">Reference proteome</keyword>
<keyword evidence="4" id="KW-0238">DNA-binding</keyword>
<keyword evidence="3" id="KW-0805">Transcription regulation</keyword>
<dbReference type="GO" id="GO:0005634">
    <property type="term" value="C:nucleus"/>
    <property type="evidence" value="ECO:0007669"/>
    <property type="project" value="UniProtKB-SubCell"/>
</dbReference>
<evidence type="ECO:0000256" key="3">
    <source>
        <dbReference type="ARBA" id="ARBA00023015"/>
    </source>
</evidence>
<dbReference type="InterPro" id="IPR036864">
    <property type="entry name" value="Zn2-C6_fun-type_DNA-bd_sf"/>
</dbReference>
<reference evidence="10" key="1">
    <citation type="journal article" date="2017" name="Genome Biol.">
        <title>Comparative genomics reveals high biological diversity and specific adaptations in the industrially and medically important fungal genus Aspergillus.</title>
        <authorList>
            <person name="de Vries R.P."/>
            <person name="Riley R."/>
            <person name="Wiebenga A."/>
            <person name="Aguilar-Osorio G."/>
            <person name="Amillis S."/>
            <person name="Uchima C.A."/>
            <person name="Anderluh G."/>
            <person name="Asadollahi M."/>
            <person name="Askin M."/>
            <person name="Barry K."/>
            <person name="Battaglia E."/>
            <person name="Bayram O."/>
            <person name="Benocci T."/>
            <person name="Braus-Stromeyer S.A."/>
            <person name="Caldana C."/>
            <person name="Canovas D."/>
            <person name="Cerqueira G.C."/>
            <person name="Chen F."/>
            <person name="Chen W."/>
            <person name="Choi C."/>
            <person name="Clum A."/>
            <person name="Dos Santos R.A."/>
            <person name="Damasio A.R."/>
            <person name="Diallinas G."/>
            <person name="Emri T."/>
            <person name="Fekete E."/>
            <person name="Flipphi M."/>
            <person name="Freyberg S."/>
            <person name="Gallo A."/>
            <person name="Gournas C."/>
            <person name="Habgood R."/>
            <person name="Hainaut M."/>
            <person name="Harispe M.L."/>
            <person name="Henrissat B."/>
            <person name="Hilden K.S."/>
            <person name="Hope R."/>
            <person name="Hossain A."/>
            <person name="Karabika E."/>
            <person name="Karaffa L."/>
            <person name="Karanyi Z."/>
            <person name="Krasevec N."/>
            <person name="Kuo A."/>
            <person name="Kusch H."/>
            <person name="LaButti K."/>
            <person name="Lagendijk E.L."/>
            <person name="Lapidus A."/>
            <person name="Levasseur A."/>
            <person name="Lindquist E."/>
            <person name="Lipzen A."/>
            <person name="Logrieco A.F."/>
            <person name="MacCabe A."/>
            <person name="Maekelae M.R."/>
            <person name="Malavazi I."/>
            <person name="Melin P."/>
            <person name="Meyer V."/>
            <person name="Mielnichuk N."/>
            <person name="Miskei M."/>
            <person name="Molnar A.P."/>
            <person name="Mule G."/>
            <person name="Ngan C.Y."/>
            <person name="Orejas M."/>
            <person name="Orosz E."/>
            <person name="Ouedraogo J.P."/>
            <person name="Overkamp K.M."/>
            <person name="Park H.-S."/>
            <person name="Perrone G."/>
            <person name="Piumi F."/>
            <person name="Punt P.J."/>
            <person name="Ram A.F."/>
            <person name="Ramon A."/>
            <person name="Rauscher S."/>
            <person name="Record E."/>
            <person name="Riano-Pachon D.M."/>
            <person name="Robert V."/>
            <person name="Roehrig J."/>
            <person name="Ruller R."/>
            <person name="Salamov A."/>
            <person name="Salih N.S."/>
            <person name="Samson R.A."/>
            <person name="Sandor E."/>
            <person name="Sanguinetti M."/>
            <person name="Schuetze T."/>
            <person name="Sepcic K."/>
            <person name="Shelest E."/>
            <person name="Sherlock G."/>
            <person name="Sophianopoulou V."/>
            <person name="Squina F.M."/>
            <person name="Sun H."/>
            <person name="Susca A."/>
            <person name="Todd R.B."/>
            <person name="Tsang A."/>
            <person name="Unkles S.E."/>
            <person name="van de Wiele N."/>
            <person name="van Rossen-Uffink D."/>
            <person name="Oliveira J.V."/>
            <person name="Vesth T.C."/>
            <person name="Visser J."/>
            <person name="Yu J.-H."/>
            <person name="Zhou M."/>
            <person name="Andersen M.R."/>
            <person name="Archer D.B."/>
            <person name="Baker S.E."/>
            <person name="Benoit I."/>
            <person name="Brakhage A.A."/>
            <person name="Braus G.H."/>
            <person name="Fischer R."/>
            <person name="Frisvad J.C."/>
            <person name="Goldman G.H."/>
            <person name="Houbraken J."/>
            <person name="Oakley B."/>
            <person name="Pocsi I."/>
            <person name="Scazzocchio C."/>
            <person name="Seiboth B."/>
            <person name="vanKuyk P.A."/>
            <person name="Wortman J."/>
            <person name="Dyer P.S."/>
            <person name="Grigoriev I.V."/>
        </authorList>
    </citation>
    <scope>NUCLEOTIDE SEQUENCE [LARGE SCALE GENOMIC DNA]</scope>
    <source>
        <strain evidence="10">CBS 506.65</strain>
    </source>
</reference>
<dbReference type="GO" id="GO:0006351">
    <property type="term" value="P:DNA-templated transcription"/>
    <property type="evidence" value="ECO:0007669"/>
    <property type="project" value="InterPro"/>
</dbReference>
<dbReference type="CDD" id="cd00067">
    <property type="entry name" value="GAL4"/>
    <property type="match status" value="1"/>
</dbReference>
<accession>A0A1L9S8V5</accession>
<keyword evidence="6" id="KW-0539">Nucleus</keyword>
<dbReference type="VEuPathDB" id="FungiDB:ASPZODRAFT_154456"/>
<dbReference type="PANTHER" id="PTHR31001:SF49">
    <property type="entry name" value="ZN(II)2CYS6 TRANSCRIPTION FACTOR (EUROFUNG)"/>
    <property type="match status" value="1"/>
</dbReference>
<dbReference type="EMBL" id="KV878351">
    <property type="protein sequence ID" value="OJJ43602.1"/>
    <property type="molecule type" value="Genomic_DNA"/>
</dbReference>
<dbReference type="InterPro" id="IPR050613">
    <property type="entry name" value="Sec_Metabolite_Reg"/>
</dbReference>
<dbReference type="STRING" id="1073090.A0A1L9S8V5"/>
<dbReference type="PANTHER" id="PTHR31001">
    <property type="entry name" value="UNCHARACTERIZED TRANSCRIPTIONAL REGULATORY PROTEIN"/>
    <property type="match status" value="1"/>
</dbReference>
<evidence type="ECO:0000313" key="10">
    <source>
        <dbReference type="Proteomes" id="UP000184188"/>
    </source>
</evidence>
<dbReference type="GO" id="GO:0003677">
    <property type="term" value="F:DNA binding"/>
    <property type="evidence" value="ECO:0007669"/>
    <property type="project" value="UniProtKB-KW"/>
</dbReference>
<dbReference type="OrthoDB" id="5431381at2759"/>
<evidence type="ECO:0000256" key="6">
    <source>
        <dbReference type="ARBA" id="ARBA00023242"/>
    </source>
</evidence>
<sequence>MVNLTQYTGVFRAFSASSDEARRGTRRNRQPLSCSNCRLRKLKCDREKPCEACVFRGDAASCEFVVHRKKKTARDAQARLDQLEQLVTTLATNGSMPTTIESTAETGSNHGPTHWKAILEGIHEVQECLDVADPDFPNTSPSSFGDSPASWMEILFHHQQPVTRQEVLATLPAPGTVHRLLAIYFNVTFMTASFIHAPKFQRELDAFWADPEAASFLWLSMLFSMLYLAARQAVKTGSLASADNNTADQYMAKAGECLVAGEYMRPQPYVVEAMVLYATNNYTRSEDMDPVLWSLFGLATRQAQRMGYHRDPSRLSPTMSPFQVEMRRRVWFHVEAFDVLFSFQLGMPPITHEDECDTNFPRDLADGELSEDSPGLPPVPVRSTPTLLTYLCHKARQVRLFRRAVRLALSPRQPPDHEAIRKVDGEIHQLHEQVPACLRARAIATSSLADQGHTIMYRVMLEQQHLRSVCILHRVYLSCERDSPRFGAYRTACVTAALQLLDQQASIHREIQPGGRLHNEQHMAHTISNNGYLLAAMIVCLDLLVSRGNNPITEQNKTITTLKNAYSIVCGDRHRSRESHHAAKVLAAILAKTTIPTEDFPSPPTMSSTDGGSTLASRVDPAINMDMDPDFDALFLNIDSTCPPLKGAWHEDLDWAAIDLYLREWQPSSTNPSMGNGH</sequence>
<keyword evidence="2" id="KW-0479">Metal-binding</keyword>
<proteinExistence type="predicted"/>
<dbReference type="SMART" id="SM00066">
    <property type="entry name" value="GAL4"/>
    <property type="match status" value="1"/>
</dbReference>
<dbReference type="GO" id="GO:0000981">
    <property type="term" value="F:DNA-binding transcription factor activity, RNA polymerase II-specific"/>
    <property type="evidence" value="ECO:0007669"/>
    <property type="project" value="InterPro"/>
</dbReference>
<dbReference type="RefSeq" id="XP_022578112.1">
    <property type="nucleotide sequence ID" value="XM_022726091.1"/>
</dbReference>
<dbReference type="InterPro" id="IPR007219">
    <property type="entry name" value="XnlR_reg_dom"/>
</dbReference>
<evidence type="ECO:0000256" key="7">
    <source>
        <dbReference type="SAM" id="Coils"/>
    </source>
</evidence>
<name>A0A1L9S8V5_9EURO</name>
<dbReference type="AlphaFoldDB" id="A0A1L9S8V5"/>